<dbReference type="InterPro" id="IPR050250">
    <property type="entry name" value="Macrolide_Exporter_MacB"/>
</dbReference>
<proteinExistence type="inferred from homology"/>
<dbReference type="GO" id="GO:0005886">
    <property type="term" value="C:plasma membrane"/>
    <property type="evidence" value="ECO:0007669"/>
    <property type="project" value="UniProtKB-SubCell"/>
</dbReference>
<name>A0A2M7RIM3_9BACT</name>
<evidence type="ECO:0000256" key="6">
    <source>
        <dbReference type="ARBA" id="ARBA00038076"/>
    </source>
</evidence>
<evidence type="ECO:0000313" key="10">
    <source>
        <dbReference type="EMBL" id="PIY96331.1"/>
    </source>
</evidence>
<comment type="subcellular location">
    <subcellularLocation>
        <location evidence="1">Cell membrane</location>
        <topology evidence="1">Multi-pass membrane protein</topology>
    </subcellularLocation>
</comment>
<comment type="caution">
    <text evidence="10">The sequence shown here is derived from an EMBL/GenBank/DDBJ whole genome shotgun (WGS) entry which is preliminary data.</text>
</comment>
<organism evidence="10 11">
    <name type="scientific">Candidatus Kerfeldbacteria bacterium CG_4_10_14_0_8_um_filter_42_10</name>
    <dbReference type="NCBI Taxonomy" id="2014248"/>
    <lineage>
        <taxon>Bacteria</taxon>
        <taxon>Candidatus Kerfeldiibacteriota</taxon>
    </lineage>
</organism>
<feature type="transmembrane region" description="Helical" evidence="7">
    <location>
        <begin position="58"/>
        <end position="78"/>
    </location>
</feature>
<dbReference type="EMBL" id="PFMD01000051">
    <property type="protein sequence ID" value="PIY96331.1"/>
    <property type="molecule type" value="Genomic_DNA"/>
</dbReference>
<evidence type="ECO:0000256" key="3">
    <source>
        <dbReference type="ARBA" id="ARBA00022692"/>
    </source>
</evidence>
<keyword evidence="3 7" id="KW-0812">Transmembrane</keyword>
<feature type="transmembrane region" description="Helical" evidence="7">
    <location>
        <begin position="425"/>
        <end position="447"/>
    </location>
</feature>
<comment type="similarity">
    <text evidence="6">Belongs to the ABC-4 integral membrane protein family.</text>
</comment>
<feature type="transmembrane region" description="Helical" evidence="7">
    <location>
        <begin position="541"/>
        <end position="567"/>
    </location>
</feature>
<dbReference type="InterPro" id="IPR003838">
    <property type="entry name" value="ABC3_permease_C"/>
</dbReference>
<feature type="transmembrane region" description="Helical" evidence="7">
    <location>
        <begin position="478"/>
        <end position="499"/>
    </location>
</feature>
<evidence type="ECO:0000256" key="5">
    <source>
        <dbReference type="ARBA" id="ARBA00023136"/>
    </source>
</evidence>
<keyword evidence="4 7" id="KW-1133">Transmembrane helix</keyword>
<evidence type="ECO:0000313" key="11">
    <source>
        <dbReference type="Proteomes" id="UP000230779"/>
    </source>
</evidence>
<dbReference type="Pfam" id="PF02687">
    <property type="entry name" value="FtsX"/>
    <property type="match status" value="1"/>
</dbReference>
<dbReference type="GO" id="GO:0022857">
    <property type="term" value="F:transmembrane transporter activity"/>
    <property type="evidence" value="ECO:0007669"/>
    <property type="project" value="TreeGrafter"/>
</dbReference>
<feature type="domain" description="MacB-like periplasmic core" evidence="9">
    <location>
        <begin position="236"/>
        <end position="390"/>
    </location>
</feature>
<reference evidence="10 11" key="1">
    <citation type="submission" date="2017-09" db="EMBL/GenBank/DDBJ databases">
        <title>Depth-based differentiation of microbial function through sediment-hosted aquifers and enrichment of novel symbionts in the deep terrestrial subsurface.</title>
        <authorList>
            <person name="Probst A.J."/>
            <person name="Ladd B."/>
            <person name="Jarett J.K."/>
            <person name="Geller-Mcgrath D.E."/>
            <person name="Sieber C.M."/>
            <person name="Emerson J.B."/>
            <person name="Anantharaman K."/>
            <person name="Thomas B.C."/>
            <person name="Malmstrom R."/>
            <person name="Stieglmeier M."/>
            <person name="Klingl A."/>
            <person name="Woyke T."/>
            <person name="Ryan C.M."/>
            <person name="Banfield J.F."/>
        </authorList>
    </citation>
    <scope>NUCLEOTIDE SEQUENCE [LARGE SCALE GENOMIC DNA]</scope>
    <source>
        <strain evidence="10">CG_4_10_14_0_8_um_filter_42_10</strain>
    </source>
</reference>
<evidence type="ECO:0000259" key="8">
    <source>
        <dbReference type="Pfam" id="PF02687"/>
    </source>
</evidence>
<dbReference type="PANTHER" id="PTHR30572">
    <property type="entry name" value="MEMBRANE COMPONENT OF TRANSPORTER-RELATED"/>
    <property type="match status" value="1"/>
</dbReference>
<dbReference type="AlphaFoldDB" id="A0A2M7RIM3"/>
<dbReference type="Pfam" id="PF12704">
    <property type="entry name" value="MacB_PCD"/>
    <property type="match status" value="1"/>
</dbReference>
<evidence type="ECO:0000256" key="2">
    <source>
        <dbReference type="ARBA" id="ARBA00022475"/>
    </source>
</evidence>
<gene>
    <name evidence="10" type="ORF">COY66_04260</name>
</gene>
<dbReference type="Proteomes" id="UP000230779">
    <property type="component" value="Unassembled WGS sequence"/>
</dbReference>
<evidence type="ECO:0000256" key="7">
    <source>
        <dbReference type="SAM" id="Phobius"/>
    </source>
</evidence>
<keyword evidence="2" id="KW-1003">Cell membrane</keyword>
<protein>
    <submittedName>
        <fullName evidence="10">Uncharacterized protein</fullName>
    </submittedName>
</protein>
<dbReference type="InterPro" id="IPR025857">
    <property type="entry name" value="MacB_PCD"/>
</dbReference>
<feature type="domain" description="ABC3 transporter permease C-terminal" evidence="8">
    <location>
        <begin position="428"/>
        <end position="574"/>
    </location>
</feature>
<evidence type="ECO:0000256" key="1">
    <source>
        <dbReference type="ARBA" id="ARBA00004651"/>
    </source>
</evidence>
<evidence type="ECO:0000256" key="4">
    <source>
        <dbReference type="ARBA" id="ARBA00022989"/>
    </source>
</evidence>
<evidence type="ECO:0000259" key="9">
    <source>
        <dbReference type="Pfam" id="PF12704"/>
    </source>
</evidence>
<dbReference type="PANTHER" id="PTHR30572:SF4">
    <property type="entry name" value="ABC TRANSPORTER PERMEASE YTRF"/>
    <property type="match status" value="1"/>
</dbReference>
<keyword evidence="5 7" id="KW-0472">Membrane</keyword>
<accession>A0A2M7RIM3</accession>
<sequence>MHCRMILKYFKYLLRSNFKRSYFSNLILLSYDHFIKIKKIMFYLRYLWAELTRRWSKTLTISLGLAMASAIIITIISVSQSLSTAQDKVLNPLQNVGTDIMVSRTVDSEEIQNLDDATREEALNDNRITMDFSKLGEPGEQFANDTLMPGSMLTFASSETEKLDPSLVKTYATGLVLNVVHQEGTIPKLAAEIETGGQRIGFSQSFQVSDADRQAFMDAQQKAMEELKSKGIDPNSEEGQKLMRQSVPNPVSTVNGEVEVPKSVIRQEIGSFSTDVKTENFTLAGVDTSKNDIGLILPNQIVEGRYLEQPGEVVATRAFAQKKNYSLNGTITIAEKEFTLVGIVDPKLYTMSADLYLSLTDAQQLAGRDGRINVLLVKASNADNVKLAGESAAGLFPGAKVTDASETAQQVSGSLVSAASLTDKFIGVTSIIVVLAAFIIVSLLTILSVNKRVREIGTLKAIGWKNHLIIRQIIAENIVIGVIGAALGIGLALGAIALLNHYDISLSATVAGTDNGFGFARRFLGGENNEGVTASVQLNVIYTYTVLALGSLIALAASLFAGALAAIKAAKMKPQEAFRNLE</sequence>